<evidence type="ECO:0000256" key="2">
    <source>
        <dbReference type="ARBA" id="ARBA00008170"/>
    </source>
</evidence>
<keyword evidence="3" id="KW-0813">Transport</keyword>
<evidence type="ECO:0000313" key="12">
    <source>
        <dbReference type="Proteomes" id="UP000703269"/>
    </source>
</evidence>
<dbReference type="Gene3D" id="1.20.1420.30">
    <property type="entry name" value="NCX, central ion-binding region"/>
    <property type="match status" value="2"/>
</dbReference>
<feature type="transmembrane region" description="Helical" evidence="8">
    <location>
        <begin position="184"/>
        <end position="205"/>
    </location>
</feature>
<dbReference type="InterPro" id="IPR004837">
    <property type="entry name" value="NaCa_Exmemb"/>
</dbReference>
<dbReference type="GO" id="GO:0006874">
    <property type="term" value="P:intracellular calcium ion homeostasis"/>
    <property type="evidence" value="ECO:0007669"/>
    <property type="project" value="TreeGrafter"/>
</dbReference>
<feature type="compositionally biased region" description="Basic residues" evidence="7">
    <location>
        <begin position="397"/>
        <end position="409"/>
    </location>
</feature>
<evidence type="ECO:0000256" key="6">
    <source>
        <dbReference type="ARBA" id="ARBA00023136"/>
    </source>
</evidence>
<organism evidence="11 12">
    <name type="scientific">Phanerochaete sordida</name>
    <dbReference type="NCBI Taxonomy" id="48140"/>
    <lineage>
        <taxon>Eukaryota</taxon>
        <taxon>Fungi</taxon>
        <taxon>Dikarya</taxon>
        <taxon>Basidiomycota</taxon>
        <taxon>Agaricomycotina</taxon>
        <taxon>Agaricomycetes</taxon>
        <taxon>Polyporales</taxon>
        <taxon>Phanerochaetaceae</taxon>
        <taxon>Phanerochaete</taxon>
    </lineage>
</organism>
<feature type="transmembrane region" description="Helical" evidence="8">
    <location>
        <begin position="609"/>
        <end position="627"/>
    </location>
</feature>
<feature type="region of interest" description="Disordered" evidence="7">
    <location>
        <begin position="270"/>
        <end position="355"/>
    </location>
</feature>
<name>A0A9P3GQI2_9APHY</name>
<keyword evidence="6 8" id="KW-0472">Membrane</keyword>
<feature type="transmembrane region" description="Helical" evidence="8">
    <location>
        <begin position="511"/>
        <end position="534"/>
    </location>
</feature>
<protein>
    <submittedName>
        <fullName evidence="11">Sodium/calcium exchanger protein-domain-containing protein</fullName>
    </submittedName>
</protein>
<evidence type="ECO:0000256" key="3">
    <source>
        <dbReference type="ARBA" id="ARBA00022448"/>
    </source>
</evidence>
<feature type="transmembrane region" description="Helical" evidence="8">
    <location>
        <begin position="212"/>
        <end position="231"/>
    </location>
</feature>
<feature type="transmembrane region" description="Helical" evidence="8">
    <location>
        <begin position="639"/>
        <end position="657"/>
    </location>
</feature>
<evidence type="ECO:0000256" key="7">
    <source>
        <dbReference type="SAM" id="MobiDB-lite"/>
    </source>
</evidence>
<dbReference type="GO" id="GO:0008324">
    <property type="term" value="F:monoatomic cation transmembrane transporter activity"/>
    <property type="evidence" value="ECO:0007669"/>
    <property type="project" value="TreeGrafter"/>
</dbReference>
<dbReference type="AlphaFoldDB" id="A0A9P3GQI2"/>
<dbReference type="GO" id="GO:0016020">
    <property type="term" value="C:membrane"/>
    <property type="evidence" value="ECO:0007669"/>
    <property type="project" value="UniProtKB-SubCell"/>
</dbReference>
<dbReference type="EMBL" id="BPQB01000125">
    <property type="protein sequence ID" value="GJE99905.1"/>
    <property type="molecule type" value="Genomic_DNA"/>
</dbReference>
<dbReference type="PANTHER" id="PTHR12266">
    <property type="entry name" value="NA+/CA2+ K+ INDEPENDENT EXCHANGER"/>
    <property type="match status" value="1"/>
</dbReference>
<feature type="compositionally biased region" description="Polar residues" evidence="7">
    <location>
        <begin position="460"/>
        <end position="472"/>
    </location>
</feature>
<feature type="transmembrane region" description="Helical" evidence="8">
    <location>
        <begin position="583"/>
        <end position="603"/>
    </location>
</feature>
<feature type="signal peptide" evidence="9">
    <location>
        <begin position="1"/>
        <end position="27"/>
    </location>
</feature>
<comment type="subcellular location">
    <subcellularLocation>
        <location evidence="1">Membrane</location>
        <topology evidence="1">Multi-pass membrane protein</topology>
    </subcellularLocation>
</comment>
<feature type="domain" description="Sodium/calcium exchanger membrane region" evidence="10">
    <location>
        <begin position="644"/>
        <end position="788"/>
    </location>
</feature>
<dbReference type="Pfam" id="PF01699">
    <property type="entry name" value="Na_Ca_ex"/>
    <property type="match status" value="2"/>
</dbReference>
<keyword evidence="12" id="KW-1185">Reference proteome</keyword>
<comment type="similarity">
    <text evidence="2">Belongs to the Ca(2+):cation antiporter (CaCA) (TC 2.A.19) family.</text>
</comment>
<feature type="transmembrane region" description="Helical" evidence="8">
    <location>
        <begin position="741"/>
        <end position="762"/>
    </location>
</feature>
<evidence type="ECO:0000256" key="1">
    <source>
        <dbReference type="ARBA" id="ARBA00004141"/>
    </source>
</evidence>
<dbReference type="InterPro" id="IPR051359">
    <property type="entry name" value="CaCA_antiporter"/>
</dbReference>
<feature type="transmembrane region" description="Helical" evidence="8">
    <location>
        <begin position="774"/>
        <end position="792"/>
    </location>
</feature>
<feature type="transmembrane region" description="Helical" evidence="8">
    <location>
        <begin position="237"/>
        <end position="260"/>
    </location>
</feature>
<feature type="transmembrane region" description="Helical" evidence="8">
    <location>
        <begin position="698"/>
        <end position="729"/>
    </location>
</feature>
<feature type="domain" description="Sodium/calcium exchanger membrane region" evidence="10">
    <location>
        <begin position="116"/>
        <end position="255"/>
    </location>
</feature>
<evidence type="ECO:0000256" key="5">
    <source>
        <dbReference type="ARBA" id="ARBA00022989"/>
    </source>
</evidence>
<feature type="region of interest" description="Disordered" evidence="7">
    <location>
        <begin position="394"/>
        <end position="477"/>
    </location>
</feature>
<evidence type="ECO:0000256" key="4">
    <source>
        <dbReference type="ARBA" id="ARBA00022692"/>
    </source>
</evidence>
<accession>A0A9P3GQI2</accession>
<dbReference type="InterPro" id="IPR044880">
    <property type="entry name" value="NCX_ion-bd_dom_sf"/>
</dbReference>
<feature type="transmembrane region" description="Helical" evidence="8">
    <location>
        <begin position="114"/>
        <end position="138"/>
    </location>
</feature>
<proteinExistence type="inferred from homology"/>
<feature type="chain" id="PRO_5040458638" evidence="9">
    <location>
        <begin position="28"/>
        <end position="801"/>
    </location>
</feature>
<keyword evidence="4 8" id="KW-0812">Transmembrane</keyword>
<comment type="caution">
    <text evidence="11">The sequence shown here is derived from an EMBL/GenBank/DDBJ whole genome shotgun (WGS) entry which is preliminary data.</text>
</comment>
<feature type="compositionally biased region" description="Basic and acidic residues" evidence="7">
    <location>
        <begin position="270"/>
        <end position="280"/>
    </location>
</feature>
<evidence type="ECO:0000256" key="8">
    <source>
        <dbReference type="SAM" id="Phobius"/>
    </source>
</evidence>
<gene>
    <name evidence="11" type="ORF">PsYK624_161800</name>
</gene>
<feature type="compositionally biased region" description="Low complexity" evidence="7">
    <location>
        <begin position="336"/>
        <end position="350"/>
    </location>
</feature>
<evidence type="ECO:0000259" key="10">
    <source>
        <dbReference type="Pfam" id="PF01699"/>
    </source>
</evidence>
<feature type="transmembrane region" description="Helical" evidence="8">
    <location>
        <begin position="663"/>
        <end position="686"/>
    </location>
</feature>
<reference evidence="11 12" key="1">
    <citation type="submission" date="2021-08" db="EMBL/GenBank/DDBJ databases">
        <title>Draft Genome Sequence of Phanerochaete sordida strain YK-624.</title>
        <authorList>
            <person name="Mori T."/>
            <person name="Dohra H."/>
            <person name="Suzuki T."/>
            <person name="Kawagishi H."/>
            <person name="Hirai H."/>
        </authorList>
    </citation>
    <scope>NUCLEOTIDE SEQUENCE [LARGE SCALE GENOMIC DNA]</scope>
    <source>
        <strain evidence="11 12">YK-624</strain>
    </source>
</reference>
<dbReference type="Proteomes" id="UP000703269">
    <property type="component" value="Unassembled WGS sequence"/>
</dbReference>
<evidence type="ECO:0000313" key="11">
    <source>
        <dbReference type="EMBL" id="GJE99905.1"/>
    </source>
</evidence>
<dbReference type="OrthoDB" id="407410at2759"/>
<keyword evidence="9" id="KW-0732">Signal</keyword>
<sequence>MWRGAPRLLFALAFVANCLLWSQSRYAQPASAPAHSLFKRSLPAPRWGSGRVLAHSNVTTLYEDQCHPISLPVKDQCTNVMEECPAPHTFLSIPYVQQYFCAKPAVRPTLFAGYLLWLLFLFSTLGISASDFFCPNLATLAHLLRLDENVAGVTFLAFGNGSPDVFSTFSAMRSNSGGLAIGELLGAAAFVTSCVVGSMCIIKPFKVNRGPFLRDVGFFTISVIGILVVLWDSKLELWEALALVGLYLFYVTVVVVGSWYDRRMERKRRSEEMMRDEYRQDTPLIQEPYQDEPGPLETNSSTLEVPYQRTRAVSAPHPPRLDIPLPHRPSTRDSSPHSTRTTRTQTSTPHASHMPSFSLIGALEFRRVVSSLQEQAAGTRLSLFENSPLTPYPGGHYYHHSQPHLRRSSSSRSQHSIPGEEYRDPWDAALRSHGVPLEQRSPRDSMDLEGGMDNMPIPTISHTPASPSITTDSEPEQYIPPTRRQRFMRTLGVAFHVVFPTLQNFRHKSFLGMVVSVFAAPAVMVLTLTLPVVVTNHDSPGSPAEKLEDTGRLVDFEEEGVERALTAEDVVEDEMHELQFNKWLMAVQCVLAPLFCVAILFDGNSKEPWLLLAAGIAGAATAILVAVFSGTGETQGARLARCTMGFIVAMVWIMAIADEVVEVLQTFGLIFGLSDAIIGITIFAMGNSLADLVANMSVAVFAPIMGFSACFGGPMLNILLGVGITGTYITHQSSESYPLEFSTTLLITGVGLLMLLLATLIFVPLNGYFLPRTWGIALIVGYTCLMIANVVVEVKTSGATL</sequence>
<evidence type="ECO:0000256" key="9">
    <source>
        <dbReference type="SAM" id="SignalP"/>
    </source>
</evidence>
<dbReference type="PANTHER" id="PTHR12266:SF0">
    <property type="entry name" value="MITOCHONDRIAL SODIUM_CALCIUM EXCHANGER PROTEIN"/>
    <property type="match status" value="1"/>
</dbReference>
<keyword evidence="5 8" id="KW-1133">Transmembrane helix</keyword>